<evidence type="ECO:0000313" key="3">
    <source>
        <dbReference type="Proteomes" id="UP000298663"/>
    </source>
</evidence>
<feature type="signal peptide" evidence="1">
    <location>
        <begin position="1"/>
        <end position="35"/>
    </location>
</feature>
<keyword evidence="1" id="KW-0732">Signal</keyword>
<organism evidence="2 3">
    <name type="scientific">Steinernema carpocapsae</name>
    <name type="common">Entomopathogenic nematode</name>
    <dbReference type="NCBI Taxonomy" id="34508"/>
    <lineage>
        <taxon>Eukaryota</taxon>
        <taxon>Metazoa</taxon>
        <taxon>Ecdysozoa</taxon>
        <taxon>Nematoda</taxon>
        <taxon>Chromadorea</taxon>
        <taxon>Rhabditida</taxon>
        <taxon>Tylenchina</taxon>
        <taxon>Panagrolaimomorpha</taxon>
        <taxon>Strongyloidoidea</taxon>
        <taxon>Steinernematidae</taxon>
        <taxon>Steinernema</taxon>
    </lineage>
</organism>
<sequence length="73" mass="7689">MNTLVLISSGVRNPRGSKLRVCCFSIVLFVVITSAAKEHAISSVSSNVFQGIPRTLCCIDVALSFSGINVSSS</sequence>
<reference evidence="2 3" key="2">
    <citation type="journal article" date="2019" name="G3 (Bethesda)">
        <title>Hybrid Assembly of the Genome of the Entomopathogenic Nematode Steinernema carpocapsae Identifies the X-Chromosome.</title>
        <authorList>
            <person name="Serra L."/>
            <person name="Macchietto M."/>
            <person name="Macias-Munoz A."/>
            <person name="McGill C.J."/>
            <person name="Rodriguez I.M."/>
            <person name="Rodriguez B."/>
            <person name="Murad R."/>
            <person name="Mortazavi A."/>
        </authorList>
    </citation>
    <scope>NUCLEOTIDE SEQUENCE [LARGE SCALE GENOMIC DNA]</scope>
    <source>
        <strain evidence="2 3">ALL</strain>
    </source>
</reference>
<proteinExistence type="predicted"/>
<evidence type="ECO:0000313" key="2">
    <source>
        <dbReference type="EMBL" id="TKR57884.1"/>
    </source>
</evidence>
<protein>
    <recommendedName>
        <fullName evidence="4">Secreted protein</fullName>
    </recommendedName>
</protein>
<dbReference type="AlphaFoldDB" id="A0A4U5LPP8"/>
<evidence type="ECO:0008006" key="4">
    <source>
        <dbReference type="Google" id="ProtNLM"/>
    </source>
</evidence>
<name>A0A4U5LPP8_STECR</name>
<dbReference type="Proteomes" id="UP000298663">
    <property type="component" value="Unassembled WGS sequence"/>
</dbReference>
<reference evidence="2 3" key="1">
    <citation type="journal article" date="2015" name="Genome Biol.">
        <title>Comparative genomics of Steinernema reveals deeply conserved gene regulatory networks.</title>
        <authorList>
            <person name="Dillman A.R."/>
            <person name="Macchietto M."/>
            <person name="Porter C.F."/>
            <person name="Rogers A."/>
            <person name="Williams B."/>
            <person name="Antoshechkin I."/>
            <person name="Lee M.M."/>
            <person name="Goodwin Z."/>
            <person name="Lu X."/>
            <person name="Lewis E.E."/>
            <person name="Goodrich-Blair H."/>
            <person name="Stock S.P."/>
            <person name="Adams B.J."/>
            <person name="Sternberg P.W."/>
            <person name="Mortazavi A."/>
        </authorList>
    </citation>
    <scope>NUCLEOTIDE SEQUENCE [LARGE SCALE GENOMIC DNA]</scope>
    <source>
        <strain evidence="2 3">ALL</strain>
    </source>
</reference>
<gene>
    <name evidence="2" type="ORF">L596_030528</name>
</gene>
<accession>A0A4U5LPP8</accession>
<evidence type="ECO:0000256" key="1">
    <source>
        <dbReference type="SAM" id="SignalP"/>
    </source>
</evidence>
<dbReference type="EMBL" id="AZBU02000014">
    <property type="protein sequence ID" value="TKR57884.1"/>
    <property type="molecule type" value="Genomic_DNA"/>
</dbReference>
<feature type="chain" id="PRO_5020290130" description="Secreted protein" evidence="1">
    <location>
        <begin position="36"/>
        <end position="73"/>
    </location>
</feature>
<keyword evidence="3" id="KW-1185">Reference proteome</keyword>
<comment type="caution">
    <text evidence="2">The sequence shown here is derived from an EMBL/GenBank/DDBJ whole genome shotgun (WGS) entry which is preliminary data.</text>
</comment>